<dbReference type="AlphaFoldDB" id="A0A015JAV2"/>
<evidence type="ECO:0000313" key="2">
    <source>
        <dbReference type="Proteomes" id="UP000022910"/>
    </source>
</evidence>
<accession>A0A015JAV2</accession>
<dbReference type="EMBL" id="JEMT01029498">
    <property type="protein sequence ID" value="EXX52024.1"/>
    <property type="molecule type" value="Genomic_DNA"/>
</dbReference>
<name>A0A015JAV2_RHIIW</name>
<dbReference type="Proteomes" id="UP000022910">
    <property type="component" value="Unassembled WGS sequence"/>
</dbReference>
<sequence>MAQSTNDKGKKHIVKQIGNIVKLVSSKIKKSKALKDGADDDHNIEQRLGNYNFYKF</sequence>
<evidence type="ECO:0000313" key="1">
    <source>
        <dbReference type="EMBL" id="EXX52024.1"/>
    </source>
</evidence>
<dbReference type="HOGENOM" id="CLU_3015442_0_0_1"/>
<protein>
    <submittedName>
        <fullName evidence="1">Uncharacterized protein</fullName>
    </submittedName>
</protein>
<reference evidence="1 2" key="1">
    <citation type="submission" date="2014-02" db="EMBL/GenBank/DDBJ databases">
        <title>Single nucleus genome sequencing reveals high similarity among nuclei of an endomycorrhizal fungus.</title>
        <authorList>
            <person name="Lin K."/>
            <person name="Geurts R."/>
            <person name="Zhang Z."/>
            <person name="Limpens E."/>
            <person name="Saunders D.G."/>
            <person name="Mu D."/>
            <person name="Pang E."/>
            <person name="Cao H."/>
            <person name="Cha H."/>
            <person name="Lin T."/>
            <person name="Zhou Q."/>
            <person name="Shang Y."/>
            <person name="Li Y."/>
            <person name="Ivanov S."/>
            <person name="Sharma T."/>
            <person name="Velzen R.V."/>
            <person name="Ruijter N.D."/>
            <person name="Aanen D.K."/>
            <person name="Win J."/>
            <person name="Kamoun S."/>
            <person name="Bisseling T."/>
            <person name="Huang S."/>
        </authorList>
    </citation>
    <scope>NUCLEOTIDE SEQUENCE [LARGE SCALE GENOMIC DNA]</scope>
    <source>
        <strain evidence="2">DAOM197198w</strain>
    </source>
</reference>
<organism evidence="1 2">
    <name type="scientific">Rhizophagus irregularis (strain DAOM 197198w)</name>
    <name type="common">Glomus intraradices</name>
    <dbReference type="NCBI Taxonomy" id="1432141"/>
    <lineage>
        <taxon>Eukaryota</taxon>
        <taxon>Fungi</taxon>
        <taxon>Fungi incertae sedis</taxon>
        <taxon>Mucoromycota</taxon>
        <taxon>Glomeromycotina</taxon>
        <taxon>Glomeromycetes</taxon>
        <taxon>Glomerales</taxon>
        <taxon>Glomeraceae</taxon>
        <taxon>Rhizophagus</taxon>
    </lineage>
</organism>
<keyword evidence="2" id="KW-1185">Reference proteome</keyword>
<proteinExistence type="predicted"/>
<comment type="caution">
    <text evidence="1">The sequence shown here is derived from an EMBL/GenBank/DDBJ whole genome shotgun (WGS) entry which is preliminary data.</text>
</comment>
<gene>
    <name evidence="1" type="ORF">RirG_256750</name>
</gene>